<keyword evidence="8" id="KW-0325">Glycoprotein</keyword>
<keyword evidence="7 11" id="KW-0051">Antiviral defense</keyword>
<keyword evidence="5 11" id="KW-0964">Secreted</keyword>
<proteinExistence type="inferred from homology"/>
<reference evidence="13 14" key="1">
    <citation type="journal article" date="2020" name="Nature">
        <title>Six reference-quality genomes reveal evolution of bat adaptations.</title>
        <authorList>
            <person name="Jebb D."/>
            <person name="Huang Z."/>
            <person name="Pippel M."/>
            <person name="Hughes G.M."/>
            <person name="Lavrichenko K."/>
            <person name="Devanna P."/>
            <person name="Winkler S."/>
            <person name="Jermiin L.S."/>
            <person name="Skirmuntt E.C."/>
            <person name="Katzourakis A."/>
            <person name="Burkitt-Gray L."/>
            <person name="Ray D.A."/>
            <person name="Sullivan K.A.M."/>
            <person name="Roscito J.G."/>
            <person name="Kirilenko B.M."/>
            <person name="Davalos L.M."/>
            <person name="Corthals A.P."/>
            <person name="Power M.L."/>
            <person name="Jones G."/>
            <person name="Ransome R.D."/>
            <person name="Dechmann D.K.N."/>
            <person name="Locatelli A.G."/>
            <person name="Puechmaille S.J."/>
            <person name="Fedrigo O."/>
            <person name="Jarvis E.D."/>
            <person name="Hiller M."/>
            <person name="Vernes S.C."/>
            <person name="Myers E.W."/>
            <person name="Teeling E.C."/>
        </authorList>
    </citation>
    <scope>NUCLEOTIDE SEQUENCE [LARGE SCALE GENOMIC DNA]</scope>
    <source>
        <strain evidence="13">MRouAeg1</strain>
        <tissue evidence="13">Muscle</tissue>
    </source>
</reference>
<dbReference type="FunFam" id="1.20.1250.10:FF:000007">
    <property type="entry name" value="Interferon gamma"/>
    <property type="match status" value="1"/>
</dbReference>
<name>A0A7J8JGQ6_ROUAE</name>
<evidence type="ECO:0000256" key="1">
    <source>
        <dbReference type="ARBA" id="ARBA00004613"/>
    </source>
</evidence>
<dbReference type="PIRSF" id="PIRSF001936">
    <property type="entry name" value="IFN-gamma"/>
    <property type="match status" value="1"/>
</dbReference>
<organism evidence="13 14">
    <name type="scientific">Rousettus aegyptiacus</name>
    <name type="common">Egyptian fruit bat</name>
    <name type="synonym">Pteropus aegyptiacus</name>
    <dbReference type="NCBI Taxonomy" id="9407"/>
    <lineage>
        <taxon>Eukaryota</taxon>
        <taxon>Metazoa</taxon>
        <taxon>Chordata</taxon>
        <taxon>Craniata</taxon>
        <taxon>Vertebrata</taxon>
        <taxon>Euteleostomi</taxon>
        <taxon>Mammalia</taxon>
        <taxon>Eutheria</taxon>
        <taxon>Laurasiatheria</taxon>
        <taxon>Chiroptera</taxon>
        <taxon>Yinpterochiroptera</taxon>
        <taxon>Pteropodoidea</taxon>
        <taxon>Pteropodidae</taxon>
        <taxon>Rousettinae</taxon>
        <taxon>Rousettus</taxon>
    </lineage>
</organism>
<dbReference type="PANTHER" id="PTHR11419">
    <property type="entry name" value="INTERFERON GAMMA"/>
    <property type="match status" value="1"/>
</dbReference>
<keyword evidence="4 11" id="KW-0202">Cytokine</keyword>
<keyword evidence="9" id="KW-0873">Pyrrolidone carboxylic acid</keyword>
<comment type="caution">
    <text evidence="13">The sequence shown here is derived from an EMBL/GenBank/DDBJ whole genome shotgun (WGS) entry which is preliminary data.</text>
</comment>
<dbReference type="Pfam" id="PF00714">
    <property type="entry name" value="IFN-gamma"/>
    <property type="match status" value="1"/>
</dbReference>
<comment type="similarity">
    <text evidence="2 11">Belongs to the type II (or gamma) interferon family.</text>
</comment>
<comment type="function">
    <text evidence="11">Type II interferon produced by immune cells such as T-cells and NK cells that plays crucial roles in antimicrobial, antiviral, and antitumor responses by activating effector immune cells and enhancing antigen presentation. Primarily signals through the JAK-STAT pathway after interaction with its receptor IFNGR1 to affect gene regulation. Upon IFNG binding, IFNGR1 intracellular domain opens out to allow association of downstream signaling components JAK2, JAK1 and STAT1, leading to STAT1 activation, nuclear translocation and transcription of IFNG-regulated genes. Many of the induced genes are transcription factors such as IRF1 that are able to further drive regulation of a next wave of transcription. Plays a role in class I antigen presentation pathway by inducing a replacement of catalytic proteasome subunits with immunoproteasome subunits. In turn, increases the quantity, quality, and repertoire of peptides for class I MHC loading. Increases the efficiency of peptide generation also by inducing the expression of activator PA28 that associates with the proteasome and alters its proteolytic cleavage preference. Up-regulates as well MHC II complexes on the cell surface by promoting expression of several key molecules such as cathepsins B/CTSB, H/CTSH, and L/CTSL. Participates in the regulation of hematopoietic stem cells during development and under homeostatic conditions by affecting their development, quiescence, and differentiation.</text>
</comment>
<evidence type="ECO:0000313" key="14">
    <source>
        <dbReference type="Proteomes" id="UP000593571"/>
    </source>
</evidence>
<dbReference type="GO" id="GO:0005615">
    <property type="term" value="C:extracellular space"/>
    <property type="evidence" value="ECO:0007669"/>
    <property type="project" value="UniProtKB-KW"/>
</dbReference>
<feature type="chain" id="PRO_5029462146" description="Interferon gamma" evidence="12">
    <location>
        <begin position="26"/>
        <end position="164"/>
    </location>
</feature>
<keyword evidence="14" id="KW-1185">Reference proteome</keyword>
<dbReference type="GO" id="GO:0051607">
    <property type="term" value="P:defense response to virus"/>
    <property type="evidence" value="ECO:0007669"/>
    <property type="project" value="UniProtKB-KW"/>
</dbReference>
<evidence type="ECO:0000256" key="10">
    <source>
        <dbReference type="ARBA" id="ARBA00024373"/>
    </source>
</evidence>
<comment type="subcellular location">
    <subcellularLocation>
        <location evidence="1 11">Secreted</location>
    </subcellularLocation>
</comment>
<sequence>MNYASYILAFQLCVILGSSSCYCQATFFKEIENLKDYFNASNSNVADGGTLFLDILKNWREESDKKIIQSQIVSFYFKLFEKIQDNPTIQSSVQVIKEDLRVKFFNSNNSKLEDFKKVIQIPVNNQTVLRKAISELFNVLTDLSPKSNLRKRKRSQSPFRGWKA</sequence>
<protein>
    <recommendedName>
        <fullName evidence="3 11">Interferon gamma</fullName>
        <shortName evidence="11">IFN-gamma</shortName>
    </recommendedName>
</protein>
<feature type="signal peptide" evidence="12">
    <location>
        <begin position="1"/>
        <end position="25"/>
    </location>
</feature>
<keyword evidence="12" id="KW-0732">Signal</keyword>
<dbReference type="Gene3D" id="1.20.1250.10">
    <property type="match status" value="1"/>
</dbReference>
<evidence type="ECO:0000256" key="7">
    <source>
        <dbReference type="ARBA" id="ARBA00023118"/>
    </source>
</evidence>
<dbReference type="GO" id="GO:0005125">
    <property type="term" value="F:cytokine activity"/>
    <property type="evidence" value="ECO:0007669"/>
    <property type="project" value="UniProtKB-KW"/>
</dbReference>
<dbReference type="EMBL" id="JACASE010000002">
    <property type="protein sequence ID" value="KAF6495262.1"/>
    <property type="molecule type" value="Genomic_DNA"/>
</dbReference>
<dbReference type="InterPro" id="IPR002069">
    <property type="entry name" value="Interferon_gamma"/>
</dbReference>
<evidence type="ECO:0000256" key="11">
    <source>
        <dbReference type="PIRNR" id="PIRNR001936"/>
    </source>
</evidence>
<evidence type="ECO:0000256" key="12">
    <source>
        <dbReference type="SAM" id="SignalP"/>
    </source>
</evidence>
<evidence type="ECO:0000256" key="3">
    <source>
        <dbReference type="ARBA" id="ARBA00016945"/>
    </source>
</evidence>
<keyword evidence="6 11" id="KW-0341">Growth regulation</keyword>
<dbReference type="SUPFAM" id="SSF47266">
    <property type="entry name" value="4-helical cytokines"/>
    <property type="match status" value="1"/>
</dbReference>
<dbReference type="Proteomes" id="UP000593571">
    <property type="component" value="Unassembled WGS sequence"/>
</dbReference>
<dbReference type="GO" id="GO:0002250">
    <property type="term" value="P:adaptive immune response"/>
    <property type="evidence" value="ECO:0007669"/>
    <property type="project" value="TreeGrafter"/>
</dbReference>
<dbReference type="GO" id="GO:0001774">
    <property type="term" value="P:microglial cell activation"/>
    <property type="evidence" value="ECO:0007669"/>
    <property type="project" value="UniProtKB-ARBA"/>
</dbReference>
<evidence type="ECO:0000313" key="13">
    <source>
        <dbReference type="EMBL" id="KAF6495262.1"/>
    </source>
</evidence>
<dbReference type="GO" id="GO:0060333">
    <property type="term" value="P:type II interferon-mediated signaling pathway"/>
    <property type="evidence" value="ECO:0007669"/>
    <property type="project" value="UniProtKB-ARBA"/>
</dbReference>
<dbReference type="GO" id="GO:0006959">
    <property type="term" value="P:humoral immune response"/>
    <property type="evidence" value="ECO:0007669"/>
    <property type="project" value="TreeGrafter"/>
</dbReference>
<dbReference type="GO" id="GO:0045785">
    <property type="term" value="P:positive regulation of cell adhesion"/>
    <property type="evidence" value="ECO:0007669"/>
    <property type="project" value="UniProtKB-ARBA"/>
</dbReference>
<dbReference type="InterPro" id="IPR009079">
    <property type="entry name" value="4_helix_cytokine-like_core"/>
</dbReference>
<comment type="subunit">
    <text evidence="10">Homodimer. Interacts with IFNGR1 (via extracellular domain); this interaction promotes IFNGR1 dimerization.</text>
</comment>
<evidence type="ECO:0000256" key="5">
    <source>
        <dbReference type="ARBA" id="ARBA00022525"/>
    </source>
</evidence>
<gene>
    <name evidence="13" type="ORF">HJG63_006592</name>
</gene>
<evidence type="ECO:0000256" key="8">
    <source>
        <dbReference type="ARBA" id="ARBA00023180"/>
    </source>
</evidence>
<dbReference type="AlphaFoldDB" id="A0A7J8JGQ6"/>
<dbReference type="PANTHER" id="PTHR11419:SF0">
    <property type="entry name" value="INTERFERON GAMMA"/>
    <property type="match status" value="1"/>
</dbReference>
<evidence type="ECO:0000256" key="4">
    <source>
        <dbReference type="ARBA" id="ARBA00022514"/>
    </source>
</evidence>
<evidence type="ECO:0000256" key="2">
    <source>
        <dbReference type="ARBA" id="ARBA00007566"/>
    </source>
</evidence>
<dbReference type="GO" id="GO:0005133">
    <property type="term" value="F:type II interferon receptor binding"/>
    <property type="evidence" value="ECO:0007669"/>
    <property type="project" value="InterPro"/>
</dbReference>
<evidence type="ECO:0000256" key="9">
    <source>
        <dbReference type="ARBA" id="ARBA00023283"/>
    </source>
</evidence>
<evidence type="ECO:0000256" key="6">
    <source>
        <dbReference type="ARBA" id="ARBA00022604"/>
    </source>
</evidence>
<accession>A0A7J8JGQ6</accession>